<evidence type="ECO:0000256" key="5">
    <source>
        <dbReference type="ARBA" id="ARBA00022729"/>
    </source>
</evidence>
<evidence type="ECO:0000313" key="8">
    <source>
        <dbReference type="Proteomes" id="UP001627284"/>
    </source>
</evidence>
<comment type="subcellular location">
    <subcellularLocation>
        <location evidence="1">Secreted</location>
    </subcellularLocation>
</comment>
<evidence type="ECO:0000256" key="4">
    <source>
        <dbReference type="ARBA" id="ARBA00022525"/>
    </source>
</evidence>
<organism evidence="7 8">
    <name type="scientific">Solanum stoloniferum</name>
    <dbReference type="NCBI Taxonomy" id="62892"/>
    <lineage>
        <taxon>Eukaryota</taxon>
        <taxon>Viridiplantae</taxon>
        <taxon>Streptophyta</taxon>
        <taxon>Embryophyta</taxon>
        <taxon>Tracheophyta</taxon>
        <taxon>Spermatophyta</taxon>
        <taxon>Magnoliopsida</taxon>
        <taxon>eudicotyledons</taxon>
        <taxon>Gunneridae</taxon>
        <taxon>Pentapetalae</taxon>
        <taxon>asterids</taxon>
        <taxon>lamiids</taxon>
        <taxon>Solanales</taxon>
        <taxon>Solanaceae</taxon>
        <taxon>Solanoideae</taxon>
        <taxon>Solaneae</taxon>
        <taxon>Solanum</taxon>
    </lineage>
</organism>
<feature type="signal peptide" evidence="6">
    <location>
        <begin position="1"/>
        <end position="25"/>
    </location>
</feature>
<keyword evidence="4" id="KW-0964">Secreted</keyword>
<keyword evidence="5 6" id="KW-0732">Signal</keyword>
<reference evidence="7 8" key="1">
    <citation type="submission" date="2024-05" db="EMBL/GenBank/DDBJ databases">
        <title>De novo assembly of an allotetraploid wild potato.</title>
        <authorList>
            <person name="Hosaka A.J."/>
        </authorList>
    </citation>
    <scope>NUCLEOTIDE SEQUENCE [LARGE SCALE GENOMIC DNA]</scope>
    <source>
        <tissue evidence="7">Young leaves</tissue>
    </source>
</reference>
<evidence type="ECO:0008006" key="9">
    <source>
        <dbReference type="Google" id="ProtNLM"/>
    </source>
</evidence>
<evidence type="ECO:0000313" key="7">
    <source>
        <dbReference type="EMBL" id="KAL3338025.1"/>
    </source>
</evidence>
<comment type="similarity">
    <text evidence="2">Belongs to the plant self-incompatibility (S1) protein family.</text>
</comment>
<protein>
    <recommendedName>
        <fullName evidence="9">S-protein homolog</fullName>
    </recommendedName>
</protein>
<dbReference type="GO" id="GO:0060320">
    <property type="term" value="P:rejection of self pollen"/>
    <property type="evidence" value="ECO:0007669"/>
    <property type="project" value="UniProtKB-KW"/>
</dbReference>
<feature type="non-terminal residue" evidence="7">
    <location>
        <position position="1"/>
    </location>
</feature>
<dbReference type="InterPro" id="IPR010264">
    <property type="entry name" value="Self-incomp_S1"/>
</dbReference>
<dbReference type="GO" id="GO:0005576">
    <property type="term" value="C:extracellular region"/>
    <property type="evidence" value="ECO:0007669"/>
    <property type="project" value="UniProtKB-SubCell"/>
</dbReference>
<keyword evidence="3" id="KW-0713">Self-incompatibility</keyword>
<proteinExistence type="inferred from homology"/>
<dbReference type="EMBL" id="JBJKTR010000017">
    <property type="protein sequence ID" value="KAL3338025.1"/>
    <property type="molecule type" value="Genomic_DNA"/>
</dbReference>
<feature type="chain" id="PRO_5044893510" description="S-protein homolog" evidence="6">
    <location>
        <begin position="26"/>
        <end position="134"/>
    </location>
</feature>
<accession>A0ABD2S293</accession>
<keyword evidence="8" id="KW-1185">Reference proteome</keyword>
<evidence type="ECO:0000256" key="2">
    <source>
        <dbReference type="ARBA" id="ARBA00005581"/>
    </source>
</evidence>
<sequence>HMASNTISTPFLIVLIVSQFSFSFGDGPTPVVHLINNLTPGHTPTMQVTCKLQHWLPLLSVTLVIGQEFPFDAGIINDIYVCYADWGLFYAWFNAYDPLKDDKGQPIVYFSFRDRGIYKSYDKATWIGVTNWNN</sequence>
<evidence type="ECO:0000256" key="3">
    <source>
        <dbReference type="ARBA" id="ARBA00022471"/>
    </source>
</evidence>
<evidence type="ECO:0000256" key="6">
    <source>
        <dbReference type="SAM" id="SignalP"/>
    </source>
</evidence>
<comment type="caution">
    <text evidence="7">The sequence shown here is derived from an EMBL/GenBank/DDBJ whole genome shotgun (WGS) entry which is preliminary data.</text>
</comment>
<gene>
    <name evidence="7" type="ORF">AABB24_030280</name>
</gene>
<dbReference type="AlphaFoldDB" id="A0ABD2S293"/>
<evidence type="ECO:0000256" key="1">
    <source>
        <dbReference type="ARBA" id="ARBA00004613"/>
    </source>
</evidence>
<dbReference type="PANTHER" id="PTHR35630">
    <property type="entry name" value="LEGUMINOSIN GROUP486 SECRETED PEPTIDE"/>
    <property type="match status" value="1"/>
</dbReference>
<dbReference type="Pfam" id="PF05938">
    <property type="entry name" value="Self-incomp_S1"/>
    <property type="match status" value="1"/>
</dbReference>
<dbReference type="PANTHER" id="PTHR35630:SF1">
    <property type="entry name" value="LEGUMINOSIN GROUP486 SECRETED PEPTIDE"/>
    <property type="match status" value="1"/>
</dbReference>
<name>A0ABD2S293_9SOLN</name>
<dbReference type="Proteomes" id="UP001627284">
    <property type="component" value="Unassembled WGS sequence"/>
</dbReference>